<reference evidence="2" key="1">
    <citation type="submission" date="2024-05" db="EMBL/GenBank/DDBJ databases">
        <title>30 novel species of actinomycetes from the DSMZ collection.</title>
        <authorList>
            <person name="Nouioui I."/>
        </authorList>
    </citation>
    <scope>NUCLEOTIDE SEQUENCE</scope>
    <source>
        <strain evidence="2">DSM 41972</strain>
    </source>
</reference>
<evidence type="ECO:0000313" key="3">
    <source>
        <dbReference type="Proteomes" id="UP001181313"/>
    </source>
</evidence>
<proteinExistence type="predicted"/>
<comment type="caution">
    <text evidence="2">The sequence shown here is derived from an EMBL/GenBank/DDBJ whole genome shotgun (WGS) entry which is preliminary data.</text>
</comment>
<feature type="domain" description="Transposase putative helix-turn-helix" evidence="1">
    <location>
        <begin position="13"/>
        <end position="44"/>
    </location>
</feature>
<name>A0ABU3I7L2_9ACTN</name>
<protein>
    <submittedName>
        <fullName evidence="2">Helix-turn-helix domain-containing protein</fullName>
    </submittedName>
</protein>
<dbReference type="RefSeq" id="WP_337675441.1">
    <property type="nucleotide sequence ID" value="NZ_JAVSGH010000116.1"/>
</dbReference>
<gene>
    <name evidence="2" type="ORF">ROS62_30475</name>
</gene>
<evidence type="ECO:0000259" key="1">
    <source>
        <dbReference type="Pfam" id="PF12323"/>
    </source>
</evidence>
<organism evidence="2 3">
    <name type="scientific">Streptomyces althioticus subsp. attaecolombicae</name>
    <dbReference type="NCBI Taxonomy" id="3075534"/>
    <lineage>
        <taxon>Bacteria</taxon>
        <taxon>Bacillati</taxon>
        <taxon>Actinomycetota</taxon>
        <taxon>Actinomycetes</taxon>
        <taxon>Kitasatosporales</taxon>
        <taxon>Streptomycetaceae</taxon>
        <taxon>Streptomyces</taxon>
        <taxon>Streptomyces althioticus group</taxon>
    </lineage>
</organism>
<sequence>MKRFQPQPGFVVQAFRFALDPNATQEAALRSHCGAARAAYNWAVGWVTASWWQRRAEESYGIGEAGLTQWRSWSLPALRKAFNEAKHTDPRFSAWWEENSKEAYSTGLANASAA</sequence>
<dbReference type="EMBL" id="JAVSGH010000116">
    <property type="protein sequence ID" value="MDT3728955.1"/>
    <property type="molecule type" value="Genomic_DNA"/>
</dbReference>
<dbReference type="InterPro" id="IPR021027">
    <property type="entry name" value="Transposase_put_HTH"/>
</dbReference>
<dbReference type="Proteomes" id="UP001181313">
    <property type="component" value="Unassembled WGS sequence"/>
</dbReference>
<dbReference type="Pfam" id="PF12323">
    <property type="entry name" value="HTH_OrfB_IS605"/>
    <property type="match status" value="1"/>
</dbReference>
<feature type="non-terminal residue" evidence="2">
    <location>
        <position position="114"/>
    </location>
</feature>
<evidence type="ECO:0000313" key="2">
    <source>
        <dbReference type="EMBL" id="MDT3728955.1"/>
    </source>
</evidence>
<keyword evidence="3" id="KW-1185">Reference proteome</keyword>
<accession>A0ABU3I7L2</accession>